<dbReference type="Proteomes" id="UP000241462">
    <property type="component" value="Unassembled WGS sequence"/>
</dbReference>
<evidence type="ECO:0000313" key="3">
    <source>
        <dbReference type="Proteomes" id="UP000241462"/>
    </source>
</evidence>
<dbReference type="EMBL" id="KZ678553">
    <property type="protein sequence ID" value="PSR79813.1"/>
    <property type="molecule type" value="Genomic_DNA"/>
</dbReference>
<feature type="region of interest" description="Disordered" evidence="1">
    <location>
        <begin position="1"/>
        <end position="29"/>
    </location>
</feature>
<dbReference type="InParanoid" id="A0A2T2ZZ00"/>
<organism evidence="2 3">
    <name type="scientific">Coniella lustricola</name>
    <dbReference type="NCBI Taxonomy" id="2025994"/>
    <lineage>
        <taxon>Eukaryota</taxon>
        <taxon>Fungi</taxon>
        <taxon>Dikarya</taxon>
        <taxon>Ascomycota</taxon>
        <taxon>Pezizomycotina</taxon>
        <taxon>Sordariomycetes</taxon>
        <taxon>Sordariomycetidae</taxon>
        <taxon>Diaporthales</taxon>
        <taxon>Schizoparmaceae</taxon>
        <taxon>Coniella</taxon>
    </lineage>
</organism>
<evidence type="ECO:0000313" key="2">
    <source>
        <dbReference type="EMBL" id="PSR79813.1"/>
    </source>
</evidence>
<keyword evidence="3" id="KW-1185">Reference proteome</keyword>
<evidence type="ECO:0000256" key="1">
    <source>
        <dbReference type="SAM" id="MobiDB-lite"/>
    </source>
</evidence>
<proteinExistence type="predicted"/>
<feature type="compositionally biased region" description="Basic residues" evidence="1">
    <location>
        <begin position="7"/>
        <end position="16"/>
    </location>
</feature>
<reference evidence="2 3" key="1">
    <citation type="journal article" date="2018" name="Mycol. Prog.">
        <title>Coniella lustricola, a new species from submerged detritus.</title>
        <authorList>
            <person name="Raudabaugh D.B."/>
            <person name="Iturriaga T."/>
            <person name="Carver A."/>
            <person name="Mondo S."/>
            <person name="Pangilinan J."/>
            <person name="Lipzen A."/>
            <person name="He G."/>
            <person name="Amirebrahimi M."/>
            <person name="Grigoriev I.V."/>
            <person name="Miller A.N."/>
        </authorList>
    </citation>
    <scope>NUCLEOTIDE SEQUENCE [LARGE SCALE GENOMIC DNA]</scope>
    <source>
        <strain evidence="2 3">B22-T-1</strain>
    </source>
</reference>
<accession>A0A2T2ZZ00</accession>
<name>A0A2T2ZZ00_9PEZI</name>
<protein>
    <submittedName>
        <fullName evidence="2">Uncharacterized protein</fullName>
    </submittedName>
</protein>
<sequence length="230" mass="25560">MVCKKLQYQRRTRSRRAMSDTAGRKPTGSLSCWPSTLCTFIRLIQSQCGLRYDLYYAYCPVTTLPFGYQNTWSIASKLGQRTEDRGQCDNPNAITTAKSSALYSGCSGHRCAQYLRQSTSKSTAPAVTLYLDTTFLRYHVAKQRALEPLVGPFRNPRPSQAVCLSVCLSVRPCQACLPRWAGTRTSLLSIQSSSCFQGTLALALRATPRSGCYAECTYSEHHSESLCDDC</sequence>
<dbReference type="AlphaFoldDB" id="A0A2T2ZZ00"/>
<gene>
    <name evidence="2" type="ORF">BD289DRAFT_441869</name>
</gene>